<proteinExistence type="predicted"/>
<dbReference type="SUPFAM" id="SSF51658">
    <property type="entry name" value="Xylose isomerase-like"/>
    <property type="match status" value="1"/>
</dbReference>
<dbReference type="GO" id="GO:0016853">
    <property type="term" value="F:isomerase activity"/>
    <property type="evidence" value="ECO:0007669"/>
    <property type="project" value="UniProtKB-KW"/>
</dbReference>
<dbReference type="PANTHER" id="PTHR12110:SF21">
    <property type="entry name" value="XYLOSE ISOMERASE-LIKE TIM BARREL DOMAIN-CONTAINING PROTEIN"/>
    <property type="match status" value="1"/>
</dbReference>
<accession>A0A7X6DSL6</accession>
<dbReference type="Pfam" id="PF01261">
    <property type="entry name" value="AP_endonuc_2"/>
    <property type="match status" value="1"/>
</dbReference>
<dbReference type="Gene3D" id="3.20.20.150">
    <property type="entry name" value="Divalent-metal-dependent TIM barrel enzymes"/>
    <property type="match status" value="1"/>
</dbReference>
<keyword evidence="3" id="KW-1185">Reference proteome</keyword>
<dbReference type="RefSeq" id="WP_168062494.1">
    <property type="nucleotide sequence ID" value="NZ_VTOW01000003.1"/>
</dbReference>
<evidence type="ECO:0000259" key="1">
    <source>
        <dbReference type="Pfam" id="PF01261"/>
    </source>
</evidence>
<feature type="domain" description="Xylose isomerase-like TIM barrel" evidence="1">
    <location>
        <begin position="20"/>
        <end position="267"/>
    </location>
</feature>
<protein>
    <submittedName>
        <fullName evidence="2">Sugar phosphate isomerase/epimerase</fullName>
    </submittedName>
</protein>
<keyword evidence="2" id="KW-0413">Isomerase</keyword>
<dbReference type="PANTHER" id="PTHR12110">
    <property type="entry name" value="HYDROXYPYRUVATE ISOMERASE"/>
    <property type="match status" value="1"/>
</dbReference>
<comment type="caution">
    <text evidence="2">The sequence shown here is derived from an EMBL/GenBank/DDBJ whole genome shotgun (WGS) entry which is preliminary data.</text>
</comment>
<evidence type="ECO:0000313" key="2">
    <source>
        <dbReference type="EMBL" id="NKE72643.1"/>
    </source>
</evidence>
<dbReference type="EMBL" id="VTOW01000003">
    <property type="protein sequence ID" value="NKE72643.1"/>
    <property type="molecule type" value="Genomic_DNA"/>
</dbReference>
<dbReference type="Proteomes" id="UP000534783">
    <property type="component" value="Unassembled WGS sequence"/>
</dbReference>
<organism evidence="2 3">
    <name type="scientific">Candidatus Manganitrophus noduliformans</name>
    <dbReference type="NCBI Taxonomy" id="2606439"/>
    <lineage>
        <taxon>Bacteria</taxon>
        <taxon>Pseudomonadati</taxon>
        <taxon>Nitrospirota</taxon>
        <taxon>Nitrospiria</taxon>
        <taxon>Candidatus Troglogloeales</taxon>
        <taxon>Candidatus Manganitrophaceae</taxon>
        <taxon>Candidatus Manganitrophus</taxon>
    </lineage>
</organism>
<evidence type="ECO:0000313" key="3">
    <source>
        <dbReference type="Proteomes" id="UP000534783"/>
    </source>
</evidence>
<gene>
    <name evidence="2" type="ORF">MNODULE_17975</name>
</gene>
<name>A0A7X6DSL6_9BACT</name>
<reference evidence="2 3" key="1">
    <citation type="journal article" date="2020" name="Nature">
        <title>Bacterial chemolithoautotrophy via manganese oxidation.</title>
        <authorList>
            <person name="Yu H."/>
            <person name="Leadbetter J.R."/>
        </authorList>
    </citation>
    <scope>NUCLEOTIDE SEQUENCE [LARGE SCALE GENOMIC DNA]</scope>
    <source>
        <strain evidence="2 3">Mn-1</strain>
    </source>
</reference>
<sequence>MIQPAFSTHSFRNYSILEAVDQIAAAGYSGIEIMCDRPHAYPTELSRSTLRKLQSMLARSGLKVANLNTKIISSMGEWGYPSWIEREMAAREVRILHTIECIKLAEALEAESISIPAGGPLNVKTREEDLDLFMEGLKRILPHAEDAGVKILIDAEPNFLFSTSREICEWIERMNSSLLRIYFDIDHFSCIGEDPLQAFRNIGPYLGHIHLEHIGPIDFPAEPSSGKTWPSLSKMLLASEEIGYQGYLSLALYSSDKKPSELAALALAQLRAETRLTPPNHPVSPAPTTERSNGMAVGAALIHLPPTSSQ</sequence>
<dbReference type="InterPro" id="IPR036237">
    <property type="entry name" value="Xyl_isomerase-like_sf"/>
</dbReference>
<dbReference type="InterPro" id="IPR050312">
    <property type="entry name" value="IolE/XylAMocC-like"/>
</dbReference>
<dbReference type="InterPro" id="IPR013022">
    <property type="entry name" value="Xyl_isomerase-like_TIM-brl"/>
</dbReference>
<dbReference type="AlphaFoldDB" id="A0A7X6DSL6"/>